<keyword evidence="2" id="KW-1185">Reference proteome</keyword>
<dbReference type="OrthoDB" id="5120506at2"/>
<gene>
    <name evidence="1" type="ORF">FM104_03870</name>
</gene>
<evidence type="ECO:0000313" key="1">
    <source>
        <dbReference type="EMBL" id="SJN23070.1"/>
    </source>
</evidence>
<sequence>MSGALDDLANYSLEDLNAFIRRMELGAIAAARGQGPEAADTLGELYELRDRVWERQRAQEWERQRERDWHAEIEAAADREFAEGRDDD</sequence>
<organism evidence="1 2">
    <name type="scientific">Microbacterium esteraromaticum</name>
    <dbReference type="NCBI Taxonomy" id="57043"/>
    <lineage>
        <taxon>Bacteria</taxon>
        <taxon>Bacillati</taxon>
        <taxon>Actinomycetota</taxon>
        <taxon>Actinomycetes</taxon>
        <taxon>Micrococcales</taxon>
        <taxon>Microbacteriaceae</taxon>
        <taxon>Microbacterium</taxon>
    </lineage>
</organism>
<reference evidence="1 2" key="1">
    <citation type="submission" date="2017-02" db="EMBL/GenBank/DDBJ databases">
        <authorList>
            <person name="Peterson S.W."/>
        </authorList>
    </citation>
    <scope>NUCLEOTIDE SEQUENCE [LARGE SCALE GENOMIC DNA]</scope>
    <source>
        <strain evidence="1 2">B Mb 05.01</strain>
    </source>
</reference>
<protein>
    <submittedName>
        <fullName evidence="1">Uncharacterized protein</fullName>
    </submittedName>
</protein>
<dbReference type="Proteomes" id="UP000196320">
    <property type="component" value="Unassembled WGS sequence"/>
</dbReference>
<dbReference type="RefSeq" id="WP_087130147.1">
    <property type="nucleotide sequence ID" value="NZ_FUKO01000012.1"/>
</dbReference>
<proteinExistence type="predicted"/>
<dbReference type="EMBL" id="FUKO01000012">
    <property type="protein sequence ID" value="SJN23070.1"/>
    <property type="molecule type" value="Genomic_DNA"/>
</dbReference>
<accession>A0A1R4IT84</accession>
<dbReference type="AlphaFoldDB" id="A0A1R4IT84"/>
<evidence type="ECO:0000313" key="2">
    <source>
        <dbReference type="Proteomes" id="UP000196320"/>
    </source>
</evidence>
<name>A0A1R4IT84_9MICO</name>